<dbReference type="EMBL" id="JACDUS010000014">
    <property type="protein sequence ID" value="MBA2882911.1"/>
    <property type="molecule type" value="Genomic_DNA"/>
</dbReference>
<proteinExistence type="predicted"/>
<evidence type="ECO:0000313" key="1">
    <source>
        <dbReference type="EMBL" id="MBA2882911.1"/>
    </source>
</evidence>
<evidence type="ECO:0000313" key="2">
    <source>
        <dbReference type="Proteomes" id="UP000525298"/>
    </source>
</evidence>
<dbReference type="AlphaFoldDB" id="A0A7W0CBV7"/>
<reference evidence="1 2" key="1">
    <citation type="submission" date="2020-07" db="EMBL/GenBank/DDBJ databases">
        <title>Genomic Encyclopedia of Type Strains, Phase IV (KMG-IV): sequencing the most valuable type-strain genomes for metagenomic binning, comparative biology and taxonomic classification.</title>
        <authorList>
            <person name="Goeker M."/>
        </authorList>
    </citation>
    <scope>NUCLEOTIDE SEQUENCE [LARGE SCALE GENOMIC DNA]</scope>
    <source>
        <strain evidence="1 2">DSM 17721</strain>
    </source>
</reference>
<organism evidence="1 2">
    <name type="scientific">Desulfosalsimonas propionicica</name>
    <dbReference type="NCBI Taxonomy" id="332175"/>
    <lineage>
        <taxon>Bacteria</taxon>
        <taxon>Pseudomonadati</taxon>
        <taxon>Thermodesulfobacteriota</taxon>
        <taxon>Desulfobacteria</taxon>
        <taxon>Desulfobacterales</taxon>
        <taxon>Desulfosalsimonadaceae</taxon>
        <taxon>Desulfosalsimonas</taxon>
    </lineage>
</organism>
<protein>
    <submittedName>
        <fullName evidence="1">Uncharacterized protein</fullName>
    </submittedName>
</protein>
<sequence length="138" mass="15527">MNDLLATKLKVILQRIETKDYRDIAVLINAGASLPKGIAAARLMYGLQFQPMESLKALTHFKGGDLETLANEEKKFPYPRRRQGANPAGNQNSLPLSCAALIAGRHPVDRILGRVFKPLEIFFRTLDAFFYQGLFFFI</sequence>
<dbReference type="Proteomes" id="UP000525298">
    <property type="component" value="Unassembled WGS sequence"/>
</dbReference>
<comment type="caution">
    <text evidence="1">The sequence shown here is derived from an EMBL/GenBank/DDBJ whole genome shotgun (WGS) entry which is preliminary data.</text>
</comment>
<accession>A0A7W0CBV7</accession>
<name>A0A7W0CBV7_9BACT</name>
<gene>
    <name evidence="1" type="ORF">HNR65_003267</name>
</gene>
<keyword evidence="2" id="KW-1185">Reference proteome</keyword>